<evidence type="ECO:0000256" key="12">
    <source>
        <dbReference type="RuleBase" id="RU363101"/>
    </source>
</evidence>
<dbReference type="EMBL" id="CP069370">
    <property type="protein sequence ID" value="QYZ70475.1"/>
    <property type="molecule type" value="Genomic_DNA"/>
</dbReference>
<dbReference type="Proteomes" id="UP000826300">
    <property type="component" value="Chromosome"/>
</dbReference>
<dbReference type="AlphaFoldDB" id="A0A8G0ZW28"/>
<evidence type="ECO:0000256" key="5">
    <source>
        <dbReference type="ARBA" id="ARBA00022448"/>
    </source>
</evidence>
<evidence type="ECO:0000256" key="3">
    <source>
        <dbReference type="ARBA" id="ARBA00008741"/>
    </source>
</evidence>
<dbReference type="RefSeq" id="WP_220662693.1">
    <property type="nucleotide sequence ID" value="NZ_CP069370.1"/>
</dbReference>
<keyword evidence="5 12" id="KW-0813">Transport</keyword>
<evidence type="ECO:0000256" key="9">
    <source>
        <dbReference type="ARBA" id="ARBA00022748"/>
    </source>
</evidence>
<organism evidence="13 14">
    <name type="scientific">Neotabrizicola shimadae</name>
    <dbReference type="NCBI Taxonomy" id="2807096"/>
    <lineage>
        <taxon>Bacteria</taxon>
        <taxon>Pseudomonadati</taxon>
        <taxon>Pseudomonadota</taxon>
        <taxon>Alphaproteobacteria</taxon>
        <taxon>Rhodobacterales</taxon>
        <taxon>Paracoccaceae</taxon>
        <taxon>Neotabrizicola</taxon>
    </lineage>
</organism>
<keyword evidence="6 12" id="KW-1003">Cell membrane</keyword>
<comment type="subcellular location">
    <subcellularLocation>
        <location evidence="2 12">Cell inner membrane</location>
        <topology evidence="2 12">Single-pass membrane protein</topology>
    </subcellularLocation>
</comment>
<dbReference type="InterPro" id="IPR007078">
    <property type="entry name" value="Haem_export_protD_CcmD"/>
</dbReference>
<dbReference type="GO" id="GO:0017004">
    <property type="term" value="P:cytochrome complex assembly"/>
    <property type="evidence" value="ECO:0007669"/>
    <property type="project" value="UniProtKB-KW"/>
</dbReference>
<evidence type="ECO:0000256" key="2">
    <source>
        <dbReference type="ARBA" id="ARBA00004377"/>
    </source>
</evidence>
<keyword evidence="7 12" id="KW-0997">Cell inner membrane</keyword>
<evidence type="ECO:0000256" key="7">
    <source>
        <dbReference type="ARBA" id="ARBA00022519"/>
    </source>
</evidence>
<feature type="transmembrane region" description="Helical" evidence="12">
    <location>
        <begin position="12"/>
        <end position="32"/>
    </location>
</feature>
<dbReference type="NCBIfam" id="TIGR03141">
    <property type="entry name" value="cytochro_ccmD"/>
    <property type="match status" value="1"/>
</dbReference>
<evidence type="ECO:0000313" key="13">
    <source>
        <dbReference type="EMBL" id="QYZ70475.1"/>
    </source>
</evidence>
<evidence type="ECO:0000256" key="6">
    <source>
        <dbReference type="ARBA" id="ARBA00022475"/>
    </source>
</evidence>
<gene>
    <name evidence="13" type="primary">ccmD</name>
    <name evidence="13" type="ORF">JO391_02820</name>
</gene>
<dbReference type="GO" id="GO:0015886">
    <property type="term" value="P:heme transport"/>
    <property type="evidence" value="ECO:0007669"/>
    <property type="project" value="InterPro"/>
</dbReference>
<comment type="similarity">
    <text evidence="3 12">Belongs to the CcmD/CycX/HelD family.</text>
</comment>
<keyword evidence="11 12" id="KW-0472">Membrane</keyword>
<reference evidence="13" key="1">
    <citation type="submission" date="2021-02" db="EMBL/GenBank/DDBJ databases">
        <title>Rhodobacter shimadae sp. nov., an aerobic anoxygenic phototrophic bacterium isolated from a hot spring.</title>
        <authorList>
            <person name="Muramatsu S."/>
            <person name="Haruta S."/>
            <person name="Hirose S."/>
            <person name="Hanada S."/>
        </authorList>
    </citation>
    <scope>NUCLEOTIDE SEQUENCE</scope>
    <source>
        <strain evidence="13">N10</strain>
    </source>
</reference>
<evidence type="ECO:0000313" key="14">
    <source>
        <dbReference type="Proteomes" id="UP000826300"/>
    </source>
</evidence>
<evidence type="ECO:0000256" key="11">
    <source>
        <dbReference type="ARBA" id="ARBA00023136"/>
    </source>
</evidence>
<dbReference type="GO" id="GO:0005886">
    <property type="term" value="C:plasma membrane"/>
    <property type="evidence" value="ECO:0007669"/>
    <property type="project" value="UniProtKB-SubCell"/>
</dbReference>
<evidence type="ECO:0000256" key="4">
    <source>
        <dbReference type="ARBA" id="ARBA00016461"/>
    </source>
</evidence>
<proteinExistence type="inferred from homology"/>
<evidence type="ECO:0000256" key="8">
    <source>
        <dbReference type="ARBA" id="ARBA00022692"/>
    </source>
</evidence>
<protein>
    <recommendedName>
        <fullName evidence="4 12">Heme exporter protein D</fullName>
    </recommendedName>
</protein>
<accession>A0A8G0ZW28</accession>
<keyword evidence="9 12" id="KW-0201">Cytochrome c-type biogenesis</keyword>
<keyword evidence="10 12" id="KW-1133">Transmembrane helix</keyword>
<comment type="function">
    <text evidence="1 12">Required for the export of heme to the periplasm for the biogenesis of c-type cytochromes.</text>
</comment>
<name>A0A8G0ZW28_9RHOB</name>
<keyword evidence="14" id="KW-1185">Reference proteome</keyword>
<sequence length="55" mass="5631">MMPELGKYAVAVLGSYGAGLGLLLAIVGLTVWQGARMRRALAEVEARAGQGGQDG</sequence>
<dbReference type="KEGG" id="nsm:JO391_02820"/>
<dbReference type="Pfam" id="PF04995">
    <property type="entry name" value="CcmD"/>
    <property type="match status" value="1"/>
</dbReference>
<evidence type="ECO:0000256" key="1">
    <source>
        <dbReference type="ARBA" id="ARBA00002442"/>
    </source>
</evidence>
<keyword evidence="8 12" id="KW-0812">Transmembrane</keyword>
<evidence type="ECO:0000256" key="10">
    <source>
        <dbReference type="ARBA" id="ARBA00022989"/>
    </source>
</evidence>